<dbReference type="PANTHER" id="PTHR43630">
    <property type="entry name" value="POLY-BETA-1,6-N-ACETYL-D-GLUCOSAMINE SYNTHASE"/>
    <property type="match status" value="1"/>
</dbReference>
<dbReference type="Proteomes" id="UP000199032">
    <property type="component" value="Unassembled WGS sequence"/>
</dbReference>
<dbReference type="SUPFAM" id="SSF53448">
    <property type="entry name" value="Nucleotide-diphospho-sugar transferases"/>
    <property type="match status" value="1"/>
</dbReference>
<dbReference type="GO" id="GO:0016740">
    <property type="term" value="F:transferase activity"/>
    <property type="evidence" value="ECO:0007669"/>
    <property type="project" value="UniProtKB-KW"/>
</dbReference>
<protein>
    <submittedName>
        <fullName evidence="3">Glycosyltransferase involved in cell wall biogenesis</fullName>
    </submittedName>
</protein>
<dbReference type="OrthoDB" id="9815923at2"/>
<evidence type="ECO:0000256" key="1">
    <source>
        <dbReference type="ARBA" id="ARBA00038494"/>
    </source>
</evidence>
<proteinExistence type="inferred from homology"/>
<dbReference type="InterPro" id="IPR029044">
    <property type="entry name" value="Nucleotide-diphossugar_trans"/>
</dbReference>
<dbReference type="CDD" id="cd02511">
    <property type="entry name" value="Beta4Glucosyltransferase"/>
    <property type="match status" value="1"/>
</dbReference>
<comment type="similarity">
    <text evidence="1">Belongs to the glycosyltransferase 2 family. WaaE/KdtX subfamily.</text>
</comment>
<evidence type="ECO:0000313" key="4">
    <source>
        <dbReference type="Proteomes" id="UP000199032"/>
    </source>
</evidence>
<evidence type="ECO:0000313" key="3">
    <source>
        <dbReference type="EMBL" id="CUS34322.1"/>
    </source>
</evidence>
<sequence>MNLSILILTLNEECNLADCIRSVSEADDIVVLDSFSSDRTVAIATEMGVRVIQRRFDNYAAQRNAGLNETSYKHPWVLMVDADERVTPELWAEMRRAIATAEPTVSMFHMRRKDYWFRQWIRRSSGYPTWFGRLVRVGHVTVEREINEQYVAHGESRFLSEHLVHYPFNKKVAYWFERHNRYSSMEANALAGERREKIAIRGLWSTTPIVRRKTMKQIAYRLPGRPLLVFLYLCVVRGGFLDGLAGLRYCILRAIYEYMIDLKVKEQVEERNVQESREQNHLHQSILLPRSFRDESAPKRPRV</sequence>
<dbReference type="PANTHER" id="PTHR43630:SF2">
    <property type="entry name" value="GLYCOSYLTRANSFERASE"/>
    <property type="match status" value="1"/>
</dbReference>
<dbReference type="Gene3D" id="3.90.550.10">
    <property type="entry name" value="Spore Coat Polysaccharide Biosynthesis Protein SpsA, Chain A"/>
    <property type="match status" value="1"/>
</dbReference>
<organism evidence="3 4">
    <name type="scientific">Candidatus Nitrospira nitrosa</name>
    <dbReference type="NCBI Taxonomy" id="1742972"/>
    <lineage>
        <taxon>Bacteria</taxon>
        <taxon>Pseudomonadati</taxon>
        <taxon>Nitrospirota</taxon>
        <taxon>Nitrospiria</taxon>
        <taxon>Nitrospirales</taxon>
        <taxon>Nitrospiraceae</taxon>
        <taxon>Nitrospira</taxon>
    </lineage>
</organism>
<dbReference type="InterPro" id="IPR001173">
    <property type="entry name" value="Glyco_trans_2-like"/>
</dbReference>
<dbReference type="EMBL" id="CZQA01000001">
    <property type="protein sequence ID" value="CUS34322.1"/>
    <property type="molecule type" value="Genomic_DNA"/>
</dbReference>
<dbReference type="Pfam" id="PF00535">
    <property type="entry name" value="Glycos_transf_2"/>
    <property type="match status" value="1"/>
</dbReference>
<reference evidence="3 4" key="1">
    <citation type="submission" date="2015-10" db="EMBL/GenBank/DDBJ databases">
        <authorList>
            <person name="Gilbert D.G."/>
        </authorList>
    </citation>
    <scope>NUCLEOTIDE SEQUENCE [LARGE SCALE GENOMIC DNA]</scope>
    <source>
        <strain evidence="3">COMA1</strain>
    </source>
</reference>
<accession>A0A0S4LGR5</accession>
<dbReference type="AlphaFoldDB" id="A0A0S4LGR5"/>
<dbReference type="STRING" id="1742972.COMA1_11638"/>
<gene>
    <name evidence="3" type="ORF">COMA1_11638</name>
</gene>
<evidence type="ECO:0000259" key="2">
    <source>
        <dbReference type="Pfam" id="PF00535"/>
    </source>
</evidence>
<keyword evidence="3" id="KW-0808">Transferase</keyword>
<keyword evidence="4" id="KW-1185">Reference proteome</keyword>
<feature type="domain" description="Glycosyltransferase 2-like" evidence="2">
    <location>
        <begin position="4"/>
        <end position="125"/>
    </location>
</feature>
<dbReference type="RefSeq" id="WP_090746921.1">
    <property type="nucleotide sequence ID" value="NZ_CZQA01000001.1"/>
</dbReference>
<name>A0A0S4LGR5_9BACT</name>